<evidence type="ECO:0000256" key="11">
    <source>
        <dbReference type="ARBA" id="ARBA00022989"/>
    </source>
</evidence>
<evidence type="ECO:0000256" key="4">
    <source>
        <dbReference type="ARBA" id="ARBA00022475"/>
    </source>
</evidence>
<evidence type="ECO:0000313" key="16">
    <source>
        <dbReference type="EMBL" id="MBJ7880308.1"/>
    </source>
</evidence>
<dbReference type="PRINTS" id="PR00344">
    <property type="entry name" value="BCTRLSENSOR"/>
</dbReference>
<evidence type="ECO:0000256" key="14">
    <source>
        <dbReference type="SAM" id="Phobius"/>
    </source>
</evidence>
<name>A0A934KT81_9FLAO</name>
<evidence type="ECO:0000256" key="9">
    <source>
        <dbReference type="ARBA" id="ARBA00022777"/>
    </source>
</evidence>
<evidence type="ECO:0000256" key="5">
    <source>
        <dbReference type="ARBA" id="ARBA00022553"/>
    </source>
</evidence>
<dbReference type="Proteomes" id="UP000662373">
    <property type="component" value="Unassembled WGS sequence"/>
</dbReference>
<evidence type="ECO:0000256" key="1">
    <source>
        <dbReference type="ARBA" id="ARBA00000085"/>
    </source>
</evidence>
<dbReference type="PROSITE" id="PS50109">
    <property type="entry name" value="HIS_KIN"/>
    <property type="match status" value="1"/>
</dbReference>
<keyword evidence="9 16" id="KW-0418">Kinase</keyword>
<dbReference type="GO" id="GO:0000155">
    <property type="term" value="F:phosphorelay sensor kinase activity"/>
    <property type="evidence" value="ECO:0007669"/>
    <property type="project" value="InterPro"/>
</dbReference>
<keyword evidence="5" id="KW-0597">Phosphoprotein</keyword>
<accession>A0A934KT81</accession>
<evidence type="ECO:0000256" key="6">
    <source>
        <dbReference type="ARBA" id="ARBA00022679"/>
    </source>
</evidence>
<dbReference type="InterPro" id="IPR036890">
    <property type="entry name" value="HATPase_C_sf"/>
</dbReference>
<dbReference type="Pfam" id="PF00512">
    <property type="entry name" value="HisKA"/>
    <property type="match status" value="1"/>
</dbReference>
<dbReference type="Gene3D" id="3.30.565.10">
    <property type="entry name" value="Histidine kinase-like ATPase, C-terminal domain"/>
    <property type="match status" value="1"/>
</dbReference>
<dbReference type="InterPro" id="IPR050398">
    <property type="entry name" value="HssS/ArlS-like"/>
</dbReference>
<feature type="domain" description="Histidine kinase" evidence="15">
    <location>
        <begin position="307"/>
        <end position="520"/>
    </location>
</feature>
<dbReference type="Gene3D" id="1.10.287.130">
    <property type="match status" value="1"/>
</dbReference>
<keyword evidence="17" id="KW-1185">Reference proteome</keyword>
<dbReference type="AlphaFoldDB" id="A0A934KT81"/>
<keyword evidence="11 14" id="KW-1133">Transmembrane helix</keyword>
<dbReference type="PANTHER" id="PTHR45528:SF1">
    <property type="entry name" value="SENSOR HISTIDINE KINASE CPXA"/>
    <property type="match status" value="1"/>
</dbReference>
<dbReference type="SUPFAM" id="SSF55874">
    <property type="entry name" value="ATPase domain of HSP90 chaperone/DNA topoisomerase II/histidine kinase"/>
    <property type="match status" value="1"/>
</dbReference>
<protein>
    <recommendedName>
        <fullName evidence="3">histidine kinase</fullName>
        <ecNumber evidence="3">2.7.13.3</ecNumber>
    </recommendedName>
</protein>
<keyword evidence="4" id="KW-1003">Cell membrane</keyword>
<proteinExistence type="predicted"/>
<evidence type="ECO:0000256" key="3">
    <source>
        <dbReference type="ARBA" id="ARBA00012438"/>
    </source>
</evidence>
<dbReference type="GO" id="GO:0005886">
    <property type="term" value="C:plasma membrane"/>
    <property type="evidence" value="ECO:0007669"/>
    <property type="project" value="UniProtKB-SubCell"/>
</dbReference>
<reference evidence="16 17" key="1">
    <citation type="submission" date="2020-09" db="EMBL/GenBank/DDBJ databases">
        <title>Draft genome of Gelidibacter salicanalis PAMC21136.</title>
        <authorList>
            <person name="Park H."/>
        </authorList>
    </citation>
    <scope>NUCLEOTIDE SEQUENCE [LARGE SCALE GENOMIC DNA]</scope>
    <source>
        <strain evidence="16 17">PAMC21136</strain>
    </source>
</reference>
<dbReference type="InterPro" id="IPR003594">
    <property type="entry name" value="HATPase_dom"/>
</dbReference>
<evidence type="ECO:0000256" key="8">
    <source>
        <dbReference type="ARBA" id="ARBA00022741"/>
    </source>
</evidence>
<keyword evidence="10" id="KW-0067">ATP-binding</keyword>
<dbReference type="PANTHER" id="PTHR45528">
    <property type="entry name" value="SENSOR HISTIDINE KINASE CPXA"/>
    <property type="match status" value="1"/>
</dbReference>
<dbReference type="CDD" id="cd00082">
    <property type="entry name" value="HisKA"/>
    <property type="match status" value="1"/>
</dbReference>
<organism evidence="16 17">
    <name type="scientific">Gelidibacter salicanalis</name>
    <dbReference type="NCBI Taxonomy" id="291193"/>
    <lineage>
        <taxon>Bacteria</taxon>
        <taxon>Pseudomonadati</taxon>
        <taxon>Bacteroidota</taxon>
        <taxon>Flavobacteriia</taxon>
        <taxon>Flavobacteriales</taxon>
        <taxon>Flavobacteriaceae</taxon>
        <taxon>Gelidibacter</taxon>
    </lineage>
</organism>
<dbReference type="EC" id="2.7.13.3" evidence="3"/>
<comment type="catalytic activity">
    <reaction evidence="1">
        <text>ATP + protein L-histidine = ADP + protein N-phospho-L-histidine.</text>
        <dbReference type="EC" id="2.7.13.3"/>
    </reaction>
</comment>
<dbReference type="SMART" id="SM00387">
    <property type="entry name" value="HATPase_c"/>
    <property type="match status" value="1"/>
</dbReference>
<evidence type="ECO:0000256" key="10">
    <source>
        <dbReference type="ARBA" id="ARBA00022840"/>
    </source>
</evidence>
<evidence type="ECO:0000256" key="13">
    <source>
        <dbReference type="ARBA" id="ARBA00023136"/>
    </source>
</evidence>
<dbReference type="InterPro" id="IPR004358">
    <property type="entry name" value="Sig_transdc_His_kin-like_C"/>
</dbReference>
<evidence type="ECO:0000256" key="7">
    <source>
        <dbReference type="ARBA" id="ARBA00022692"/>
    </source>
</evidence>
<dbReference type="InterPro" id="IPR003661">
    <property type="entry name" value="HisK_dim/P_dom"/>
</dbReference>
<evidence type="ECO:0000256" key="2">
    <source>
        <dbReference type="ARBA" id="ARBA00004651"/>
    </source>
</evidence>
<evidence type="ECO:0000313" key="17">
    <source>
        <dbReference type="Proteomes" id="UP000662373"/>
    </source>
</evidence>
<keyword evidence="8" id="KW-0547">Nucleotide-binding</keyword>
<comment type="subcellular location">
    <subcellularLocation>
        <location evidence="2">Cell membrane</location>
        <topology evidence="2">Multi-pass membrane protein</topology>
    </subcellularLocation>
</comment>
<keyword evidence="6" id="KW-0808">Transferase</keyword>
<evidence type="ECO:0000256" key="12">
    <source>
        <dbReference type="ARBA" id="ARBA00023012"/>
    </source>
</evidence>
<evidence type="ECO:0000259" key="15">
    <source>
        <dbReference type="PROSITE" id="PS50109"/>
    </source>
</evidence>
<feature type="transmembrane region" description="Helical" evidence="14">
    <location>
        <begin position="265"/>
        <end position="288"/>
    </location>
</feature>
<comment type="caution">
    <text evidence="16">The sequence shown here is derived from an EMBL/GenBank/DDBJ whole genome shotgun (WGS) entry which is preliminary data.</text>
</comment>
<feature type="transmembrane region" description="Helical" evidence="14">
    <location>
        <begin position="6"/>
        <end position="29"/>
    </location>
</feature>
<dbReference type="SMART" id="SM00388">
    <property type="entry name" value="HisKA"/>
    <property type="match status" value="1"/>
</dbReference>
<dbReference type="EMBL" id="JAEHJZ010000010">
    <property type="protein sequence ID" value="MBJ7880308.1"/>
    <property type="molecule type" value="Genomic_DNA"/>
</dbReference>
<keyword evidence="12" id="KW-0902">Two-component regulatory system</keyword>
<dbReference type="Pfam" id="PF02518">
    <property type="entry name" value="HATPase_c"/>
    <property type="match status" value="1"/>
</dbReference>
<keyword evidence="7 14" id="KW-0812">Transmembrane</keyword>
<dbReference type="CDD" id="cd00075">
    <property type="entry name" value="HATPase"/>
    <property type="match status" value="1"/>
</dbReference>
<gene>
    <name evidence="16" type="ORF">JEM65_06525</name>
</gene>
<dbReference type="InterPro" id="IPR005467">
    <property type="entry name" value="His_kinase_dom"/>
</dbReference>
<dbReference type="RefSeq" id="WP_199598142.1">
    <property type="nucleotide sequence ID" value="NZ_JAEHJZ010000010.1"/>
</dbReference>
<sequence>MTTKNYLWILYAITATIVITIGVQVYWNYTNYELNKQRVTNEIQLSIDNALEEYYAEIAKSSFFTIIKPDTSSKADTTVKNSNLSNLLKKGTQFESMKISSLKFESQTNIDSMILSVKEEMNKTLLSAGKTLLDSVSGFTQLSDNTIGYHVEKGKQGEVVQILKGKKVYDSITKLKRLNTIMISMDRNTLEYAQVDSLLKIQFEQKNISPNYNIKHFKSDSLVYSLNSDLNSEELMSVSSKSTYLKPKELVVLEFENPLKDALKLSFTGILISFFLAAAIISCLFYLLNIIRNQKQVAEVKNDLISNITHEFKTPISTIGVALEGLKNFNALDDKVKTLNYLSISNDQLEKLNVMVEKLLETATLDSDNLELHKEHINMVEIIQQLVEKHDLRNEGKKINFHNANDTISANVDTFHIENAINNIIDNAIKYGGEKITIELKQNSFATAISIADNGNSLKNINKDKIFEKFYRVPKGNTHDVKGFGIGLYYSKKIIENHGGTIQLNLDNQLTTFKISLPNE</sequence>
<dbReference type="InterPro" id="IPR036097">
    <property type="entry name" value="HisK_dim/P_sf"/>
</dbReference>
<keyword evidence="13 14" id="KW-0472">Membrane</keyword>
<dbReference type="GO" id="GO:0005524">
    <property type="term" value="F:ATP binding"/>
    <property type="evidence" value="ECO:0007669"/>
    <property type="project" value="UniProtKB-KW"/>
</dbReference>
<dbReference type="SUPFAM" id="SSF47384">
    <property type="entry name" value="Homodimeric domain of signal transducing histidine kinase"/>
    <property type="match status" value="1"/>
</dbReference>